<evidence type="ECO:0000313" key="1">
    <source>
        <dbReference type="EMBL" id="CAG2224370.1"/>
    </source>
</evidence>
<dbReference type="AlphaFoldDB" id="A0A8S3SUR9"/>
<gene>
    <name evidence="1" type="ORF">MEDL_37589</name>
</gene>
<keyword evidence="2" id="KW-1185">Reference proteome</keyword>
<name>A0A8S3SUR9_MYTED</name>
<evidence type="ECO:0000313" key="2">
    <source>
        <dbReference type="Proteomes" id="UP000683360"/>
    </source>
</evidence>
<dbReference type="EMBL" id="CAJPWZ010001803">
    <property type="protein sequence ID" value="CAG2224370.1"/>
    <property type="molecule type" value="Genomic_DNA"/>
</dbReference>
<proteinExistence type="predicted"/>
<sequence length="172" mass="19808">MVRLKESNYDKHCLVLKQDVKEHAKYLKDRFCSTVDELTNKNLHTIDDIKTKDINELDKYLIEIETAKMSLSGLVMITEDFINKLKDVAKDIIENIFGKVTARAKKNETKQTYPQLPLPELGLLSVHKAEKVSEFVLETDIQDIVPAENDYSWILSNNEISMVSYKGISEEE</sequence>
<dbReference type="Proteomes" id="UP000683360">
    <property type="component" value="Unassembled WGS sequence"/>
</dbReference>
<organism evidence="1 2">
    <name type="scientific">Mytilus edulis</name>
    <name type="common">Blue mussel</name>
    <dbReference type="NCBI Taxonomy" id="6550"/>
    <lineage>
        <taxon>Eukaryota</taxon>
        <taxon>Metazoa</taxon>
        <taxon>Spiralia</taxon>
        <taxon>Lophotrochozoa</taxon>
        <taxon>Mollusca</taxon>
        <taxon>Bivalvia</taxon>
        <taxon>Autobranchia</taxon>
        <taxon>Pteriomorphia</taxon>
        <taxon>Mytilida</taxon>
        <taxon>Mytiloidea</taxon>
        <taxon>Mytilidae</taxon>
        <taxon>Mytilinae</taxon>
        <taxon>Mytilus</taxon>
    </lineage>
</organism>
<accession>A0A8S3SUR9</accession>
<protein>
    <submittedName>
        <fullName evidence="1">Uncharacterized protein</fullName>
    </submittedName>
</protein>
<reference evidence="1" key="1">
    <citation type="submission" date="2021-03" db="EMBL/GenBank/DDBJ databases">
        <authorList>
            <person name="Bekaert M."/>
        </authorList>
    </citation>
    <scope>NUCLEOTIDE SEQUENCE</scope>
</reference>
<dbReference type="OrthoDB" id="10479469at2759"/>
<comment type="caution">
    <text evidence="1">The sequence shown here is derived from an EMBL/GenBank/DDBJ whole genome shotgun (WGS) entry which is preliminary data.</text>
</comment>